<evidence type="ECO:0000256" key="3">
    <source>
        <dbReference type="ARBA" id="ARBA00009504"/>
    </source>
</evidence>
<dbReference type="Gene3D" id="3.40.50.1820">
    <property type="entry name" value="alpha/beta hydrolase"/>
    <property type="match status" value="1"/>
</dbReference>
<comment type="cofactor">
    <cofactor evidence="1">
        <name>a divalent metal cation</name>
        <dbReference type="ChEBI" id="CHEBI:60240"/>
    </cofactor>
</comment>
<evidence type="ECO:0000256" key="5">
    <source>
        <dbReference type="ARBA" id="ARBA00022490"/>
    </source>
</evidence>
<dbReference type="InterPro" id="IPR005142">
    <property type="entry name" value="eRF1_3"/>
</dbReference>
<proteinExistence type="inferred from homology"/>
<organism evidence="8 9">
    <name type="scientific">Clavelina lepadiformis</name>
    <name type="common">Light-bulb sea squirt</name>
    <name type="synonym">Ascidia lepadiformis</name>
    <dbReference type="NCBI Taxonomy" id="159417"/>
    <lineage>
        <taxon>Eukaryota</taxon>
        <taxon>Metazoa</taxon>
        <taxon>Chordata</taxon>
        <taxon>Tunicata</taxon>
        <taxon>Ascidiacea</taxon>
        <taxon>Aplousobranchia</taxon>
        <taxon>Clavelinidae</taxon>
        <taxon>Clavelina</taxon>
    </lineage>
</organism>
<evidence type="ECO:0000256" key="2">
    <source>
        <dbReference type="ARBA" id="ARBA00004496"/>
    </source>
</evidence>
<keyword evidence="9" id="KW-1185">Reference proteome</keyword>
<dbReference type="InterPro" id="IPR038069">
    <property type="entry name" value="Pelota/DOM34_N"/>
</dbReference>
<dbReference type="NCBIfam" id="TIGR00111">
    <property type="entry name" value="pelota"/>
    <property type="match status" value="1"/>
</dbReference>
<dbReference type="Pfam" id="PF12146">
    <property type="entry name" value="Hydrolase_4"/>
    <property type="match status" value="1"/>
</dbReference>
<dbReference type="Proteomes" id="UP001642483">
    <property type="component" value="Unassembled WGS sequence"/>
</dbReference>
<dbReference type="SUPFAM" id="SSF55315">
    <property type="entry name" value="L30e-like"/>
    <property type="match status" value="1"/>
</dbReference>
<dbReference type="InterPro" id="IPR042226">
    <property type="entry name" value="eFR1_2_sf"/>
</dbReference>
<comment type="similarity">
    <text evidence="3">Belongs to the eukaryotic release factor 1 family. Pelota subfamily.</text>
</comment>
<reference evidence="8 9" key="1">
    <citation type="submission" date="2024-02" db="EMBL/GenBank/DDBJ databases">
        <authorList>
            <person name="Daric V."/>
            <person name="Darras S."/>
        </authorList>
    </citation>
    <scope>NUCLEOTIDE SEQUENCE [LARGE SCALE GENOMIC DNA]</scope>
</reference>
<accession>A0ABP0F7S5</accession>
<dbReference type="Pfam" id="PF03464">
    <property type="entry name" value="eRF1_2"/>
    <property type="match status" value="1"/>
</dbReference>
<dbReference type="InterPro" id="IPR004405">
    <property type="entry name" value="TF_pelota"/>
</dbReference>
<dbReference type="SUPFAM" id="SSF159065">
    <property type="entry name" value="Dom34/Pelota N-terminal domain-like"/>
    <property type="match status" value="1"/>
</dbReference>
<gene>
    <name evidence="8" type="ORF">CVLEPA_LOCUS5305</name>
</gene>
<dbReference type="Pfam" id="PF26356">
    <property type="entry name" value="Pelota_N"/>
    <property type="match status" value="1"/>
</dbReference>
<dbReference type="PANTHER" id="PTHR10853:SF0">
    <property type="entry name" value="PROTEIN PELOTA HOMOLOG"/>
    <property type="match status" value="1"/>
</dbReference>
<evidence type="ECO:0000256" key="1">
    <source>
        <dbReference type="ARBA" id="ARBA00001968"/>
    </source>
</evidence>
<dbReference type="EMBL" id="CAWYQH010000024">
    <property type="protein sequence ID" value="CAK8675764.1"/>
    <property type="molecule type" value="Genomic_DNA"/>
</dbReference>
<dbReference type="PANTHER" id="PTHR10853">
    <property type="entry name" value="PELOTA"/>
    <property type="match status" value="1"/>
</dbReference>
<protein>
    <recommendedName>
        <fullName evidence="4">Protein pelota homolog</fullName>
    </recommendedName>
</protein>
<dbReference type="InterPro" id="IPR029064">
    <property type="entry name" value="Ribosomal_eL30-like_sf"/>
</dbReference>
<evidence type="ECO:0000256" key="4">
    <source>
        <dbReference type="ARBA" id="ARBA00022104"/>
    </source>
</evidence>
<dbReference type="SMART" id="SM01194">
    <property type="entry name" value="eRF1_1"/>
    <property type="match status" value="1"/>
</dbReference>
<dbReference type="Gene3D" id="3.30.420.60">
    <property type="entry name" value="eRF1 domain 2"/>
    <property type="match status" value="1"/>
</dbReference>
<dbReference type="Gene3D" id="2.30.30.870">
    <property type="entry name" value="Pelota, domain A"/>
    <property type="match status" value="1"/>
</dbReference>
<keyword evidence="5" id="KW-0963">Cytoplasm</keyword>
<dbReference type="SUPFAM" id="SSF53137">
    <property type="entry name" value="Translational machinery components"/>
    <property type="match status" value="1"/>
</dbReference>
<evidence type="ECO:0000259" key="7">
    <source>
        <dbReference type="SMART" id="SM01194"/>
    </source>
</evidence>
<keyword evidence="6" id="KW-0479">Metal-binding</keyword>
<sequence length="687" mass="76964">MKLIYKDISKDSSGQVTLIPEDGEDLWHTFNLLQPGDSLRCTTLRKVQVESATGSVGSNRVRTTLTIGVETIDFDSQACALHVKGRNIQENQYVKMGAYHTLDLEPNRKFILGKRCWDTVHLDRINIACDPSQNADVAAVVMQEGLAHVCLVLASMTLIRAKIEVQIPRKRKGHTQQHDKGVEKFFDSVMQAIMRHINFEVVKCVLLASPGFVKDQFYDYLFSQAVKTDNKVIVENKSKFLCVHSSTGFKHSLKEVLMDPAVSARLADTKATAEIKALQDFYRVLQHEPDKACYGIKHVELANESDAIDTLLISDALLRSQDVALRRKLVNFVDSVKDSGGTVRVFSSMHVSGEQLGQLTGIAAILRFPVPAAVAQGAFLNLLCIPKRFCKLHLPQERFKIKRVKNHYVFSGESNIGVWHVAPHKEDDESDDDHGSLASAEKVILYCHGNAGHRGFGHRKFIYEVFTKLGYHVVAFDYRGFGDSHGWPSEEGVVEDTVVVYNWIAQQLLNKDCQIFVWGHSLGSAIATQAVLRLQATEDGFIRPAALILESAFTSAAECITEYPLAKYVAKLYPGEWMTKAIENALSRKQIHFMTEHALPKLSCHVLILHAEDDPKVPFKFGRKLFETLSEEGVSFPGCVTFVAFKASHAFGHCGIYKHPNLPTVITEFEDKIGEFSHDMKIHRMEL</sequence>
<evidence type="ECO:0000313" key="9">
    <source>
        <dbReference type="Proteomes" id="UP001642483"/>
    </source>
</evidence>
<evidence type="ECO:0000256" key="6">
    <source>
        <dbReference type="ARBA" id="ARBA00022723"/>
    </source>
</evidence>
<dbReference type="Gene3D" id="3.30.1330.30">
    <property type="match status" value="1"/>
</dbReference>
<name>A0ABP0F7S5_CLALP</name>
<dbReference type="InterPro" id="IPR005140">
    <property type="entry name" value="eRF1_Pelota-like_N"/>
</dbReference>
<feature type="domain" description="eRF1/Pelota-like N-terminal" evidence="7">
    <location>
        <begin position="1"/>
        <end position="130"/>
    </location>
</feature>
<dbReference type="InterPro" id="IPR058547">
    <property type="entry name" value="Pelota_N"/>
</dbReference>
<comment type="subcellular location">
    <subcellularLocation>
        <location evidence="2">Cytoplasm</location>
    </subcellularLocation>
</comment>
<evidence type="ECO:0000313" key="8">
    <source>
        <dbReference type="EMBL" id="CAK8675764.1"/>
    </source>
</evidence>
<dbReference type="Pfam" id="PF03465">
    <property type="entry name" value="eRF1_3"/>
    <property type="match status" value="1"/>
</dbReference>
<dbReference type="InterPro" id="IPR022742">
    <property type="entry name" value="Hydrolase_4"/>
</dbReference>
<dbReference type="SUPFAM" id="SSF53474">
    <property type="entry name" value="alpha/beta-Hydrolases"/>
    <property type="match status" value="1"/>
</dbReference>
<dbReference type="InterPro" id="IPR029058">
    <property type="entry name" value="AB_hydrolase_fold"/>
</dbReference>
<dbReference type="InterPro" id="IPR005141">
    <property type="entry name" value="eRF1_2"/>
</dbReference>
<comment type="caution">
    <text evidence="8">The sequence shown here is derived from an EMBL/GenBank/DDBJ whole genome shotgun (WGS) entry which is preliminary data.</text>
</comment>